<evidence type="ECO:0000256" key="3">
    <source>
        <dbReference type="ARBA" id="ARBA00022692"/>
    </source>
</evidence>
<feature type="transmembrane region" description="Helical" evidence="6">
    <location>
        <begin position="296"/>
        <end position="318"/>
    </location>
</feature>
<feature type="transmembrane region" description="Helical" evidence="6">
    <location>
        <begin position="75"/>
        <end position="92"/>
    </location>
</feature>
<evidence type="ECO:0000259" key="7">
    <source>
        <dbReference type="PROSITE" id="PS50850"/>
    </source>
</evidence>
<evidence type="ECO:0000256" key="5">
    <source>
        <dbReference type="ARBA" id="ARBA00023136"/>
    </source>
</evidence>
<keyword evidence="5 6" id="KW-0472">Membrane</keyword>
<dbReference type="SUPFAM" id="SSF103473">
    <property type="entry name" value="MFS general substrate transporter"/>
    <property type="match status" value="1"/>
</dbReference>
<dbReference type="STRING" id="93378.A9798_00270"/>
<gene>
    <name evidence="9" type="primary">emrD</name>
    <name evidence="8" type="ORF">A9798_00270</name>
    <name evidence="9" type="ORF">NCTC12121_00056</name>
</gene>
<comment type="subcellular location">
    <subcellularLocation>
        <location evidence="1">Membrane</location>
        <topology evidence="1">Multi-pass membrane protein</topology>
    </subcellularLocation>
</comment>
<feature type="transmembrane region" description="Helical" evidence="6">
    <location>
        <begin position="240"/>
        <end position="263"/>
    </location>
</feature>
<evidence type="ECO:0000313" key="10">
    <source>
        <dbReference type="Proteomes" id="UP000175893"/>
    </source>
</evidence>
<dbReference type="Proteomes" id="UP000175893">
    <property type="component" value="Chromosome"/>
</dbReference>
<dbReference type="OrthoDB" id="9814303at2"/>
<dbReference type="NCBIfam" id="NF008654">
    <property type="entry name" value="PRK11652.1"/>
    <property type="match status" value="1"/>
</dbReference>
<keyword evidence="10" id="KW-1185">Reference proteome</keyword>
<evidence type="ECO:0000256" key="1">
    <source>
        <dbReference type="ARBA" id="ARBA00004141"/>
    </source>
</evidence>
<evidence type="ECO:0000256" key="6">
    <source>
        <dbReference type="SAM" id="Phobius"/>
    </source>
</evidence>
<feature type="transmembrane region" description="Helical" evidence="6">
    <location>
        <begin position="330"/>
        <end position="353"/>
    </location>
</feature>
<proteinExistence type="predicted"/>
<dbReference type="InterPro" id="IPR011701">
    <property type="entry name" value="MFS"/>
</dbReference>
<feature type="transmembrane region" description="Helical" evidence="6">
    <location>
        <begin position="365"/>
        <end position="384"/>
    </location>
</feature>
<dbReference type="Gene3D" id="1.20.1720.10">
    <property type="entry name" value="Multidrug resistance protein D"/>
    <property type="match status" value="1"/>
</dbReference>
<dbReference type="Pfam" id="PF07690">
    <property type="entry name" value="MFS_1"/>
    <property type="match status" value="1"/>
</dbReference>
<keyword evidence="2" id="KW-0813">Transport</keyword>
<dbReference type="EMBL" id="UFXZ01000001">
    <property type="protein sequence ID" value="STC82531.1"/>
    <property type="molecule type" value="Genomic_DNA"/>
</dbReference>
<dbReference type="KEGG" id="eho:A9798_00270"/>
<keyword evidence="3 6" id="KW-0812">Transmembrane</keyword>
<dbReference type="EMBL" id="CP016043">
    <property type="protein sequence ID" value="AOV95527.1"/>
    <property type="molecule type" value="Genomic_DNA"/>
</dbReference>
<evidence type="ECO:0000313" key="8">
    <source>
        <dbReference type="EMBL" id="AOV95527.1"/>
    </source>
</evidence>
<dbReference type="CDD" id="cd17320">
    <property type="entry name" value="MFS_MdfA_MDR_like"/>
    <property type="match status" value="1"/>
</dbReference>
<feature type="transmembrane region" description="Helical" evidence="6">
    <location>
        <begin position="209"/>
        <end position="234"/>
    </location>
</feature>
<evidence type="ECO:0000313" key="9">
    <source>
        <dbReference type="EMBL" id="STC82531.1"/>
    </source>
</evidence>
<name>A0A376D795_9GAMM</name>
<organism evidence="9 11">
    <name type="scientific">Edwardsiella hoshinae</name>
    <dbReference type="NCBI Taxonomy" id="93378"/>
    <lineage>
        <taxon>Bacteria</taxon>
        <taxon>Pseudomonadati</taxon>
        <taxon>Pseudomonadota</taxon>
        <taxon>Gammaproteobacteria</taxon>
        <taxon>Enterobacterales</taxon>
        <taxon>Hafniaceae</taxon>
        <taxon>Edwardsiella</taxon>
    </lineage>
</organism>
<dbReference type="AlphaFoldDB" id="A0A376D795"/>
<dbReference type="Proteomes" id="UP000255248">
    <property type="component" value="Unassembled WGS sequence"/>
</dbReference>
<accession>A0A376D795</accession>
<dbReference type="PANTHER" id="PTHR42718">
    <property type="entry name" value="MAJOR FACILITATOR SUPERFAMILY MULTIDRUG TRANSPORTER MFSC"/>
    <property type="match status" value="1"/>
</dbReference>
<feature type="transmembrane region" description="Helical" evidence="6">
    <location>
        <begin position="44"/>
        <end position="63"/>
    </location>
</feature>
<feature type="domain" description="Major facilitator superfamily (MFS) profile" evidence="7">
    <location>
        <begin position="9"/>
        <end position="388"/>
    </location>
</feature>
<evidence type="ECO:0000256" key="2">
    <source>
        <dbReference type="ARBA" id="ARBA00022448"/>
    </source>
</evidence>
<dbReference type="FunFam" id="1.20.1720.10:FF:000006">
    <property type="entry name" value="Multidrug resistance protein D"/>
    <property type="match status" value="1"/>
</dbReference>
<reference evidence="9 11" key="2">
    <citation type="submission" date="2018-06" db="EMBL/GenBank/DDBJ databases">
        <authorList>
            <consortium name="Pathogen Informatics"/>
            <person name="Doyle S."/>
        </authorList>
    </citation>
    <scope>NUCLEOTIDE SEQUENCE [LARGE SCALE GENOMIC DNA]</scope>
    <source>
        <strain evidence="9 11">NCTC12121</strain>
    </source>
</reference>
<evidence type="ECO:0000256" key="4">
    <source>
        <dbReference type="ARBA" id="ARBA00022989"/>
    </source>
</evidence>
<reference evidence="8 10" key="1">
    <citation type="submission" date="2016-06" db="EMBL/GenBank/DDBJ databases">
        <title>Complete genome sequence of Edwardsiella hoshinae ATCC 35051.</title>
        <authorList>
            <person name="Reichley S.R."/>
            <person name="Waldbieser G.C."/>
            <person name="Lawrence M.L."/>
            <person name="Griffin M.J."/>
        </authorList>
    </citation>
    <scope>NUCLEOTIDE SEQUENCE [LARGE SCALE GENOMIC DNA]</scope>
    <source>
        <strain evidence="8 10">ATCC 35051</strain>
    </source>
</reference>
<dbReference type="InterPro" id="IPR020846">
    <property type="entry name" value="MFS_dom"/>
</dbReference>
<keyword evidence="4 6" id="KW-1133">Transmembrane helix</keyword>
<feature type="transmembrane region" description="Helical" evidence="6">
    <location>
        <begin position="270"/>
        <end position="290"/>
    </location>
</feature>
<dbReference type="GO" id="GO:0022857">
    <property type="term" value="F:transmembrane transporter activity"/>
    <property type="evidence" value="ECO:0007669"/>
    <property type="project" value="InterPro"/>
</dbReference>
<dbReference type="InterPro" id="IPR036259">
    <property type="entry name" value="MFS_trans_sf"/>
</dbReference>
<feature type="transmembrane region" description="Helical" evidence="6">
    <location>
        <begin position="129"/>
        <end position="152"/>
    </location>
</feature>
<protein>
    <submittedName>
        <fullName evidence="9">Multidrug resistance protein D</fullName>
    </submittedName>
</protein>
<sequence>MRKLENFHLLVMLILLVAVGQMAQTIYVPSIPDMGHDLGVRSGALQSVMAAYLLTYGASQLIYGPLSDRVGRRPVILAGMGIFMLGALAALLAPSLHILVLAAALQGLGTGVAGVMARTMPRDLYSGTALRYANSLLNMGILVSPLLAPVIGGLLDAFISWRACFAFLLVLCAGVAYSMFRWLPETRPAAAGGSNLVVSYRQLLGSGQFVCYLIMLVGGLAGVAVFEACSGVLLGGVLHLSGIVVSILFILPIPAAFFGAWYAGRPGKSFATLMWHAVFSCLLAGLLMWMPSWFGIINIWTLIVPAALFFFGAGMLFPLATTGAMEPFPLLAGAAGALVGGLQNVGSGTMAWFSALLPQNSQFSLGMLMSAMAVMILLCWLPIAHKVRQQGQIL</sequence>
<evidence type="ECO:0000313" key="11">
    <source>
        <dbReference type="Proteomes" id="UP000255248"/>
    </source>
</evidence>
<dbReference type="PANTHER" id="PTHR42718:SF9">
    <property type="entry name" value="MAJOR FACILITATOR SUPERFAMILY MULTIDRUG TRANSPORTER MFSC"/>
    <property type="match status" value="1"/>
</dbReference>
<dbReference type="GO" id="GO:0016020">
    <property type="term" value="C:membrane"/>
    <property type="evidence" value="ECO:0007669"/>
    <property type="project" value="UniProtKB-SubCell"/>
</dbReference>
<feature type="transmembrane region" description="Helical" evidence="6">
    <location>
        <begin position="98"/>
        <end position="117"/>
    </location>
</feature>
<dbReference type="PROSITE" id="PS50850">
    <property type="entry name" value="MFS"/>
    <property type="match status" value="1"/>
</dbReference>
<dbReference type="RefSeq" id="WP_024522780.1">
    <property type="nucleotide sequence ID" value="NZ_CP016043.1"/>
</dbReference>
<feature type="transmembrane region" description="Helical" evidence="6">
    <location>
        <begin position="158"/>
        <end position="180"/>
    </location>
</feature>